<feature type="domain" description="Kinesin motor" evidence="2">
    <location>
        <begin position="42"/>
        <end position="117"/>
    </location>
</feature>
<dbReference type="InterPro" id="IPR027417">
    <property type="entry name" value="P-loop_NTPase"/>
</dbReference>
<dbReference type="GO" id="GO:0008017">
    <property type="term" value="F:microtubule binding"/>
    <property type="evidence" value="ECO:0007669"/>
    <property type="project" value="InterPro"/>
</dbReference>
<dbReference type="InterPro" id="IPR036961">
    <property type="entry name" value="Kinesin_motor_dom_sf"/>
</dbReference>
<feature type="non-terminal residue" evidence="3">
    <location>
        <position position="117"/>
    </location>
</feature>
<organism evidence="3 4">
    <name type="scientific">Rhizoctonia solani</name>
    <dbReference type="NCBI Taxonomy" id="456999"/>
    <lineage>
        <taxon>Eukaryota</taxon>
        <taxon>Fungi</taxon>
        <taxon>Dikarya</taxon>
        <taxon>Basidiomycota</taxon>
        <taxon>Agaricomycotina</taxon>
        <taxon>Agaricomycetes</taxon>
        <taxon>Cantharellales</taxon>
        <taxon>Ceratobasidiaceae</taxon>
        <taxon>Rhizoctonia</taxon>
    </lineage>
</organism>
<evidence type="ECO:0000313" key="3">
    <source>
        <dbReference type="EMBL" id="KAF8701405.1"/>
    </source>
</evidence>
<dbReference type="Proteomes" id="UP000602905">
    <property type="component" value="Unassembled WGS sequence"/>
</dbReference>
<dbReference type="GO" id="GO:0007018">
    <property type="term" value="P:microtubule-based movement"/>
    <property type="evidence" value="ECO:0007669"/>
    <property type="project" value="InterPro"/>
</dbReference>
<proteinExistence type="inferred from homology"/>
<reference evidence="3" key="1">
    <citation type="submission" date="2020-09" db="EMBL/GenBank/DDBJ databases">
        <title>Comparative genome analyses of four rice-infecting Rhizoctonia solani isolates reveal extensive enrichment of homogalacturonan modification genes.</title>
        <authorList>
            <person name="Lee D.-Y."/>
            <person name="Jeon J."/>
            <person name="Kim K.-T."/>
            <person name="Cheong K."/>
            <person name="Song H."/>
            <person name="Choi G."/>
            <person name="Ko J."/>
            <person name="Opiyo S.O."/>
            <person name="Zuo S."/>
            <person name="Madhav S."/>
            <person name="Lee Y.-H."/>
            <person name="Wang G.-L."/>
        </authorList>
    </citation>
    <scope>NUCLEOTIDE SEQUENCE</scope>
    <source>
        <strain evidence="3">AG1-IA WGL</strain>
    </source>
</reference>
<feature type="non-terminal residue" evidence="3">
    <location>
        <position position="1"/>
    </location>
</feature>
<dbReference type="GO" id="GO:0005524">
    <property type="term" value="F:ATP binding"/>
    <property type="evidence" value="ECO:0007669"/>
    <property type="project" value="InterPro"/>
</dbReference>
<protein>
    <submittedName>
        <fullName evidence="3">P-loop containing nucleoside triphosphate hydrolase protein</fullName>
    </submittedName>
</protein>
<accession>A0A8H7LVE3</accession>
<dbReference type="AlphaFoldDB" id="A0A8H7LVE3"/>
<evidence type="ECO:0000259" key="2">
    <source>
        <dbReference type="PROSITE" id="PS50067"/>
    </source>
</evidence>
<comment type="caution">
    <text evidence="1">Lacks conserved residue(s) required for the propagation of feature annotation.</text>
</comment>
<sequence length="117" mass="12837">MSLSAAAISKNHDALAQLISSWVEANPPNKDREVGEERKERAVTIALRTRPFLKSEGEGLLSGIHARGKNMWVHVPSSKIAQWSGPTIQHKLFEGDFAFGPESTSEEVYERLVVGPG</sequence>
<dbReference type="Gene3D" id="3.40.850.10">
    <property type="entry name" value="Kinesin motor domain"/>
    <property type="match status" value="1"/>
</dbReference>
<dbReference type="SUPFAM" id="SSF52540">
    <property type="entry name" value="P-loop containing nucleoside triphosphate hydrolases"/>
    <property type="match status" value="1"/>
</dbReference>
<dbReference type="PROSITE" id="PS50067">
    <property type="entry name" value="KINESIN_MOTOR_2"/>
    <property type="match status" value="1"/>
</dbReference>
<dbReference type="InterPro" id="IPR001752">
    <property type="entry name" value="Kinesin_motor_dom"/>
</dbReference>
<gene>
    <name evidence="3" type="ORF">RHS03_06525</name>
</gene>
<evidence type="ECO:0000256" key="1">
    <source>
        <dbReference type="PROSITE-ProRule" id="PRU00283"/>
    </source>
</evidence>
<dbReference type="GO" id="GO:0003777">
    <property type="term" value="F:microtubule motor activity"/>
    <property type="evidence" value="ECO:0007669"/>
    <property type="project" value="InterPro"/>
</dbReference>
<keyword evidence="3" id="KW-0378">Hydrolase</keyword>
<comment type="caution">
    <text evidence="3">The sequence shown here is derived from an EMBL/GenBank/DDBJ whole genome shotgun (WGS) entry which is preliminary data.</text>
</comment>
<dbReference type="EMBL" id="JACYCD010000170">
    <property type="protein sequence ID" value="KAF8701405.1"/>
    <property type="molecule type" value="Genomic_DNA"/>
</dbReference>
<evidence type="ECO:0000313" key="4">
    <source>
        <dbReference type="Proteomes" id="UP000602905"/>
    </source>
</evidence>
<dbReference type="GO" id="GO:0016787">
    <property type="term" value="F:hydrolase activity"/>
    <property type="evidence" value="ECO:0007669"/>
    <property type="project" value="UniProtKB-KW"/>
</dbReference>
<dbReference type="OrthoDB" id="3176171at2759"/>
<name>A0A8H7LVE3_9AGAM</name>
<comment type="similarity">
    <text evidence="1">Belongs to the TRAFAC class myosin-kinesin ATPase superfamily. Kinesin family.</text>
</comment>